<evidence type="ECO:0000313" key="3">
    <source>
        <dbReference type="Proteomes" id="UP001558613"/>
    </source>
</evidence>
<feature type="region of interest" description="Disordered" evidence="1">
    <location>
        <begin position="78"/>
        <end position="102"/>
    </location>
</feature>
<keyword evidence="3" id="KW-1185">Reference proteome</keyword>
<comment type="caution">
    <text evidence="2">The sequence shown here is derived from an EMBL/GenBank/DDBJ whole genome shotgun (WGS) entry which is preliminary data.</text>
</comment>
<organism evidence="2 3">
    <name type="scientific">Cirrhinus molitorella</name>
    <name type="common">mud carp</name>
    <dbReference type="NCBI Taxonomy" id="172907"/>
    <lineage>
        <taxon>Eukaryota</taxon>
        <taxon>Metazoa</taxon>
        <taxon>Chordata</taxon>
        <taxon>Craniata</taxon>
        <taxon>Vertebrata</taxon>
        <taxon>Euteleostomi</taxon>
        <taxon>Actinopterygii</taxon>
        <taxon>Neopterygii</taxon>
        <taxon>Teleostei</taxon>
        <taxon>Ostariophysi</taxon>
        <taxon>Cypriniformes</taxon>
        <taxon>Cyprinidae</taxon>
        <taxon>Labeoninae</taxon>
        <taxon>Labeonini</taxon>
        <taxon>Cirrhinus</taxon>
    </lineage>
</organism>
<dbReference type="Gene3D" id="3.30.70.1820">
    <property type="entry name" value="L1 transposable element, RRM domain"/>
    <property type="match status" value="1"/>
</dbReference>
<dbReference type="PANTHER" id="PTHR11505">
    <property type="entry name" value="L1 TRANSPOSABLE ELEMENT-RELATED"/>
    <property type="match status" value="1"/>
</dbReference>
<dbReference type="Proteomes" id="UP001558613">
    <property type="component" value="Unassembled WGS sequence"/>
</dbReference>
<sequence length="123" mass="14085">MESRVREIFEKLIAAEKVIKTSQTQNSSLLDRIEDLENRSHRSNLRIVNIPEGSKNNQDPVKLISDMLKEVTGAEVFDEPPILKRAHQSPGQKPTDGRKPRPFVVCFHQFQDKRATTSMDKES</sequence>
<evidence type="ECO:0000256" key="1">
    <source>
        <dbReference type="SAM" id="MobiDB-lite"/>
    </source>
</evidence>
<reference evidence="2 3" key="1">
    <citation type="submission" date="2023-09" db="EMBL/GenBank/DDBJ databases">
        <authorList>
            <person name="Wang M."/>
        </authorList>
    </citation>
    <scope>NUCLEOTIDE SEQUENCE [LARGE SCALE GENOMIC DNA]</scope>
    <source>
        <strain evidence="2">GT-2023</strain>
        <tissue evidence="2">Liver</tissue>
    </source>
</reference>
<name>A0ABR3NZN8_9TELE</name>
<gene>
    <name evidence="2" type="ORF">QQF64_001153</name>
</gene>
<dbReference type="EMBL" id="JAYMGO010000001">
    <property type="protein sequence ID" value="KAL1282350.1"/>
    <property type="molecule type" value="Genomic_DNA"/>
</dbReference>
<accession>A0ABR3NZN8</accession>
<protein>
    <submittedName>
        <fullName evidence="2">Uncharacterized protein</fullName>
    </submittedName>
</protein>
<proteinExistence type="predicted"/>
<dbReference type="InterPro" id="IPR004244">
    <property type="entry name" value="Transposase_22"/>
</dbReference>
<evidence type="ECO:0000313" key="2">
    <source>
        <dbReference type="EMBL" id="KAL1282350.1"/>
    </source>
</evidence>